<evidence type="ECO:0000313" key="2">
    <source>
        <dbReference type="EMBL" id="CCJ28919.1"/>
    </source>
</evidence>
<evidence type="ECO:0000256" key="1">
    <source>
        <dbReference type="SAM" id="SignalP"/>
    </source>
</evidence>
<organism evidence="3">
    <name type="scientific">Pneumocystis jirovecii</name>
    <name type="common">Human pneumocystis pneumonia agent</name>
    <dbReference type="NCBI Taxonomy" id="42068"/>
    <lineage>
        <taxon>Eukaryota</taxon>
        <taxon>Fungi</taxon>
        <taxon>Dikarya</taxon>
        <taxon>Ascomycota</taxon>
        <taxon>Taphrinomycotina</taxon>
        <taxon>Pneumocystomycetes</taxon>
        <taxon>Pneumocystaceae</taxon>
        <taxon>Pneumocystis</taxon>
    </lineage>
</organism>
<dbReference type="STRING" id="1209962.L0PA20"/>
<dbReference type="EMBL" id="CAKM01000134">
    <property type="protein sequence ID" value="CCJ28919.1"/>
    <property type="molecule type" value="Genomic_DNA"/>
</dbReference>
<dbReference type="InterPro" id="IPR013898">
    <property type="entry name" value="Atg43"/>
</dbReference>
<dbReference type="AlphaFoldDB" id="L0PA20"/>
<dbReference type="PANTHER" id="PTHR38699">
    <property type="entry name" value="CHROMOSOME 1, WHOLE GENOME SHOTGUN SEQUENCE"/>
    <property type="match status" value="1"/>
</dbReference>
<dbReference type="PANTHER" id="PTHR38699:SF1">
    <property type="entry name" value="MITOPHAGY RECEPTOR ATG43"/>
    <property type="match status" value="1"/>
</dbReference>
<dbReference type="Proteomes" id="UP000010422">
    <property type="component" value="Unassembled WGS sequence"/>
</dbReference>
<comment type="caution">
    <text evidence="2">The sequence shown here is derived from an EMBL/GenBank/DDBJ whole genome shotgun (WGS) entry which is preliminary data.</text>
</comment>
<evidence type="ECO:0000313" key="3">
    <source>
        <dbReference type="Proteomes" id="UP000010422"/>
    </source>
</evidence>
<reference evidence="2 3" key="1">
    <citation type="journal article" date="2012" name="MBio">
        <title>De novo assembly of the Pneumocystis jirovecii genome from a single bronchoalveolar lavage fluid specimen from a patient.</title>
        <authorList>
            <person name="Cisse O.H."/>
            <person name="Pagni M."/>
            <person name="Hauser P.M."/>
        </authorList>
    </citation>
    <scope>NUCLEOTIDE SEQUENCE [LARGE SCALE GENOMIC DNA]</scope>
    <source>
        <strain evidence="2 3">SE8</strain>
    </source>
</reference>
<proteinExistence type="predicted"/>
<accession>L0PA20</accession>
<keyword evidence="1" id="KW-0732">Signal</keyword>
<dbReference type="VEuPathDB" id="FungiDB:PNEJI1_002229"/>
<dbReference type="GO" id="GO:0000423">
    <property type="term" value="P:mitophagy"/>
    <property type="evidence" value="ECO:0007669"/>
    <property type="project" value="InterPro"/>
</dbReference>
<dbReference type="GO" id="GO:0140580">
    <property type="term" value="F:mitochondrion autophagosome adaptor activity"/>
    <property type="evidence" value="ECO:0007669"/>
    <property type="project" value="InterPro"/>
</dbReference>
<gene>
    <name evidence="2" type="ORF">PNEJI1_002229</name>
</gene>
<feature type="signal peptide" evidence="1">
    <location>
        <begin position="1"/>
        <end position="22"/>
    </location>
</feature>
<protein>
    <submittedName>
        <fullName evidence="2">Uncharacterized protein</fullName>
    </submittedName>
</protein>
<sequence>MLHFINMLFLSFCLKISDYAISKKYVKKIESIEIINQVNSCYNASLIPAGGSWSRILWVTLRDHVLMPFLQGFLWTAMLIGFRSFQVVGRHRKSYWEEKACSW</sequence>
<name>L0PA20_PNEJI</name>
<dbReference type="InParanoid" id="L0PA20"/>
<feature type="chain" id="PRO_5003947358" evidence="1">
    <location>
        <begin position="23"/>
        <end position="103"/>
    </location>
</feature>